<evidence type="ECO:0000313" key="2">
    <source>
        <dbReference type="EMBL" id="AFL90315.1"/>
    </source>
</evidence>
<organism evidence="2 3">
    <name type="scientific">Terriglobus roseus (strain DSM 18391 / NRRL B-41598 / KBS 63)</name>
    <dbReference type="NCBI Taxonomy" id="926566"/>
    <lineage>
        <taxon>Bacteria</taxon>
        <taxon>Pseudomonadati</taxon>
        <taxon>Acidobacteriota</taxon>
        <taxon>Terriglobia</taxon>
        <taxon>Terriglobales</taxon>
        <taxon>Acidobacteriaceae</taxon>
        <taxon>Terriglobus</taxon>
    </lineage>
</organism>
<accession>I3ZM47</accession>
<feature type="region of interest" description="Disordered" evidence="1">
    <location>
        <begin position="1"/>
        <end position="24"/>
    </location>
</feature>
<dbReference type="EMBL" id="CP003379">
    <property type="protein sequence ID" value="AFL90315.1"/>
    <property type="molecule type" value="Genomic_DNA"/>
</dbReference>
<proteinExistence type="predicted"/>
<dbReference type="HOGENOM" id="CLU_2866310_0_0_0"/>
<name>I3ZM47_TERRK</name>
<dbReference type="KEGG" id="trs:Terro_4108"/>
<gene>
    <name evidence="2" type="ordered locus">Terro_4108</name>
</gene>
<dbReference type="STRING" id="926566.Terro_4108"/>
<keyword evidence="3" id="KW-1185">Reference proteome</keyword>
<dbReference type="Proteomes" id="UP000006056">
    <property type="component" value="Chromosome"/>
</dbReference>
<dbReference type="RefSeq" id="WP_014787575.1">
    <property type="nucleotide sequence ID" value="NC_018014.1"/>
</dbReference>
<sequence>MYLNSNLSKGHTQRAQDHTQATRRAWAKPEIQIAHMRDAANGQTGTLDGILINIGNGPILGLAS</sequence>
<dbReference type="AlphaFoldDB" id="I3ZM47"/>
<evidence type="ECO:0000313" key="3">
    <source>
        <dbReference type="Proteomes" id="UP000006056"/>
    </source>
</evidence>
<evidence type="ECO:0000256" key="1">
    <source>
        <dbReference type="SAM" id="MobiDB-lite"/>
    </source>
</evidence>
<reference evidence="2 3" key="1">
    <citation type="submission" date="2012-06" db="EMBL/GenBank/DDBJ databases">
        <title>Complete genome of Terriglobus roseus DSM 18391.</title>
        <authorList>
            <consortium name="US DOE Joint Genome Institute (JGI-PGF)"/>
            <person name="Lucas S."/>
            <person name="Copeland A."/>
            <person name="Lapidus A."/>
            <person name="Glavina del Rio T."/>
            <person name="Dalin E."/>
            <person name="Tice H."/>
            <person name="Bruce D."/>
            <person name="Goodwin L."/>
            <person name="Pitluck S."/>
            <person name="Peters L."/>
            <person name="Mikhailova N."/>
            <person name="Munk A.C.C."/>
            <person name="Kyrpides N."/>
            <person name="Mavromatis K."/>
            <person name="Ivanova N."/>
            <person name="Brettin T."/>
            <person name="Detter J.C."/>
            <person name="Han C."/>
            <person name="Larimer F."/>
            <person name="Land M."/>
            <person name="Hauser L."/>
            <person name="Markowitz V."/>
            <person name="Cheng J.-F."/>
            <person name="Hugenholtz P."/>
            <person name="Woyke T."/>
            <person name="Wu D."/>
            <person name="Brambilla E."/>
            <person name="Klenk H.-P."/>
            <person name="Eisen J.A."/>
        </authorList>
    </citation>
    <scope>NUCLEOTIDE SEQUENCE [LARGE SCALE GENOMIC DNA]</scope>
    <source>
        <strain evidence="3">DSM 18391 / NRRL B-41598 / KBS 63</strain>
    </source>
</reference>
<feature type="compositionally biased region" description="Polar residues" evidence="1">
    <location>
        <begin position="1"/>
        <end position="10"/>
    </location>
</feature>
<protein>
    <submittedName>
        <fullName evidence="2">Uncharacterized protein</fullName>
    </submittedName>
</protein>